<dbReference type="STRING" id="500635.MITSMUL_04682"/>
<dbReference type="AlphaFoldDB" id="C9KNJ2"/>
<comment type="caution">
    <text evidence="1">The sequence shown here is derived from an EMBL/GenBank/DDBJ whole genome shotgun (WGS) entry which is preliminary data.</text>
</comment>
<evidence type="ECO:0000313" key="2">
    <source>
        <dbReference type="Proteomes" id="UP000003671"/>
    </source>
</evidence>
<evidence type="ECO:0000313" key="1">
    <source>
        <dbReference type="EMBL" id="EEX68616.1"/>
    </source>
</evidence>
<reference evidence="1" key="1">
    <citation type="submission" date="2009-09" db="EMBL/GenBank/DDBJ databases">
        <authorList>
            <person name="Weinstock G."/>
            <person name="Sodergren E."/>
            <person name="Clifton S."/>
            <person name="Fulton L."/>
            <person name="Fulton B."/>
            <person name="Courtney L."/>
            <person name="Fronick C."/>
            <person name="Harrison M."/>
            <person name="Strong C."/>
            <person name="Farmer C."/>
            <person name="Delahaunty K."/>
            <person name="Markovic C."/>
            <person name="Hall O."/>
            <person name="Minx P."/>
            <person name="Tomlinson C."/>
            <person name="Mitreva M."/>
            <person name="Nelson J."/>
            <person name="Hou S."/>
            <person name="Wollam A."/>
            <person name="Pepin K.H."/>
            <person name="Johnson M."/>
            <person name="Bhonagiri V."/>
            <person name="Nash W.E."/>
            <person name="Warren W."/>
            <person name="Chinwalla A."/>
            <person name="Mardis E.R."/>
            <person name="Wilson R.K."/>
        </authorList>
    </citation>
    <scope>NUCLEOTIDE SEQUENCE [LARGE SCALE GENOMIC DNA]</scope>
    <source>
        <strain evidence="1">DSM 20544</strain>
    </source>
</reference>
<sequence>MSGFQICEKIIGFSGFGRRDSCGFGEYYQYKQKAFGSLG</sequence>
<gene>
    <name evidence="1" type="ORF">MITSMUL_04682</name>
</gene>
<keyword evidence="2" id="KW-1185">Reference proteome</keyword>
<organism evidence="1 2">
    <name type="scientific">Mitsuokella multacida DSM 20544</name>
    <dbReference type="NCBI Taxonomy" id="500635"/>
    <lineage>
        <taxon>Bacteria</taxon>
        <taxon>Bacillati</taxon>
        <taxon>Bacillota</taxon>
        <taxon>Negativicutes</taxon>
        <taxon>Selenomonadales</taxon>
        <taxon>Selenomonadaceae</taxon>
        <taxon>Mitsuokella</taxon>
    </lineage>
</organism>
<dbReference type="Proteomes" id="UP000003671">
    <property type="component" value="Unassembled WGS sequence"/>
</dbReference>
<dbReference type="HOGENOM" id="CLU_3312829_0_0_9"/>
<accession>C9KNJ2</accession>
<name>C9KNJ2_9FIRM</name>
<protein>
    <submittedName>
        <fullName evidence="1">Uncharacterized protein</fullName>
    </submittedName>
</protein>
<dbReference type="EMBL" id="ABWK02000017">
    <property type="protein sequence ID" value="EEX68616.1"/>
    <property type="molecule type" value="Genomic_DNA"/>
</dbReference>
<proteinExistence type="predicted"/>